<dbReference type="Pfam" id="PF00480">
    <property type="entry name" value="ROK"/>
    <property type="match status" value="1"/>
</dbReference>
<dbReference type="PANTHER" id="PTHR18964:SF149">
    <property type="entry name" value="BIFUNCTIONAL UDP-N-ACETYLGLUCOSAMINE 2-EPIMERASE_N-ACETYLMANNOSAMINE KINASE"/>
    <property type="match status" value="1"/>
</dbReference>
<comment type="caution">
    <text evidence="3">The sequence shown here is derived from an EMBL/GenBank/DDBJ whole genome shotgun (WGS) entry which is preliminary data.</text>
</comment>
<evidence type="ECO:0000256" key="1">
    <source>
        <dbReference type="ARBA" id="ARBA00006479"/>
    </source>
</evidence>
<dbReference type="EMBL" id="JASCIQ010000018">
    <property type="protein sequence ID" value="MDI3405810.1"/>
    <property type="molecule type" value="Genomic_DNA"/>
</dbReference>
<gene>
    <name evidence="3" type="ORF">QIS96_18555</name>
</gene>
<accession>A0ABT6SCW4</accession>
<dbReference type="InterPro" id="IPR043129">
    <property type="entry name" value="ATPase_NBD"/>
</dbReference>
<name>A0ABT6SCW4_9ACTN</name>
<reference evidence="3 4" key="1">
    <citation type="submission" date="2023-05" db="EMBL/GenBank/DDBJ databases">
        <title>Draft genome sequence of Streptomyces sp. B-S-A6 isolated from a cave soil in Thailand.</title>
        <authorList>
            <person name="Chamroensaksri N."/>
            <person name="Muangham S."/>
        </authorList>
    </citation>
    <scope>NUCLEOTIDE SEQUENCE [LARGE SCALE GENOMIC DNA]</scope>
    <source>
        <strain evidence="3 4">B-S-A6</strain>
    </source>
</reference>
<dbReference type="RefSeq" id="WP_282543741.1">
    <property type="nucleotide sequence ID" value="NZ_JASCIQ010000018.1"/>
</dbReference>
<dbReference type="Gene3D" id="3.30.420.40">
    <property type="match status" value="1"/>
</dbReference>
<comment type="similarity">
    <text evidence="1">Belongs to the ROK (NagC/XylR) family.</text>
</comment>
<evidence type="ECO:0000313" key="3">
    <source>
        <dbReference type="EMBL" id="MDI3405810.1"/>
    </source>
</evidence>
<organism evidence="3 4">
    <name type="scientific">Streptomyces cavernicola</name>
    <dbReference type="NCBI Taxonomy" id="3043613"/>
    <lineage>
        <taxon>Bacteria</taxon>
        <taxon>Bacillati</taxon>
        <taxon>Actinomycetota</taxon>
        <taxon>Actinomycetes</taxon>
        <taxon>Kitasatosporales</taxon>
        <taxon>Streptomycetaceae</taxon>
        <taxon>Streptomyces</taxon>
    </lineage>
</organism>
<sequence length="180" mass="18477">MRRPSSGGGTGGGGVVLDGRICPGTARGSCEVGHLIVDHRAGEWCDCGRRGCVQSLASGRAVLRRPAGLLGAEVGFDRLRQAWAAGEWWATQTVHDSADALAAAVGLGELVHPEVVAVGGGFAAGLPGYVDAVARRAAEPARPGRPARPDQAGPTRWHVLPGRCGPARTRHPCLTATPTA</sequence>
<keyword evidence="4" id="KW-1185">Reference proteome</keyword>
<evidence type="ECO:0000313" key="4">
    <source>
        <dbReference type="Proteomes" id="UP001223978"/>
    </source>
</evidence>
<proteinExistence type="inferred from homology"/>
<protein>
    <submittedName>
        <fullName evidence="3">ROK family protein</fullName>
    </submittedName>
</protein>
<evidence type="ECO:0000256" key="2">
    <source>
        <dbReference type="SAM" id="MobiDB-lite"/>
    </source>
</evidence>
<dbReference type="SUPFAM" id="SSF53067">
    <property type="entry name" value="Actin-like ATPase domain"/>
    <property type="match status" value="1"/>
</dbReference>
<dbReference type="InterPro" id="IPR000600">
    <property type="entry name" value="ROK"/>
</dbReference>
<dbReference type="PANTHER" id="PTHR18964">
    <property type="entry name" value="ROK (REPRESSOR, ORF, KINASE) FAMILY"/>
    <property type="match status" value="1"/>
</dbReference>
<feature type="region of interest" description="Disordered" evidence="2">
    <location>
        <begin position="140"/>
        <end position="163"/>
    </location>
</feature>
<dbReference type="Proteomes" id="UP001223978">
    <property type="component" value="Unassembled WGS sequence"/>
</dbReference>